<evidence type="ECO:0000313" key="2">
    <source>
        <dbReference type="EMBL" id="KAH7084399.1"/>
    </source>
</evidence>
<sequence length="118" mass="12880">MSGTNRAPPSYSRLPLRRSNSFRSSVECDGSRGEKTSMLLAKGHTMGLAKTNQVMTHIHPQWGNATITSRIAGDTDLAFAEPGTRFTPILCDRKACGRITDTIEDMSFPTPDFSPSFA</sequence>
<dbReference type="Proteomes" id="UP000813461">
    <property type="component" value="Unassembled WGS sequence"/>
</dbReference>
<reference evidence="2" key="1">
    <citation type="journal article" date="2021" name="Nat. Commun.">
        <title>Genetic determinants of endophytism in the Arabidopsis root mycobiome.</title>
        <authorList>
            <person name="Mesny F."/>
            <person name="Miyauchi S."/>
            <person name="Thiergart T."/>
            <person name="Pickel B."/>
            <person name="Atanasova L."/>
            <person name="Karlsson M."/>
            <person name="Huettel B."/>
            <person name="Barry K.W."/>
            <person name="Haridas S."/>
            <person name="Chen C."/>
            <person name="Bauer D."/>
            <person name="Andreopoulos W."/>
            <person name="Pangilinan J."/>
            <person name="LaButti K."/>
            <person name="Riley R."/>
            <person name="Lipzen A."/>
            <person name="Clum A."/>
            <person name="Drula E."/>
            <person name="Henrissat B."/>
            <person name="Kohler A."/>
            <person name="Grigoriev I.V."/>
            <person name="Martin F.M."/>
            <person name="Hacquard S."/>
        </authorList>
    </citation>
    <scope>NUCLEOTIDE SEQUENCE</scope>
    <source>
        <strain evidence="2">MPI-SDFR-AT-0120</strain>
    </source>
</reference>
<keyword evidence="3" id="KW-1185">Reference proteome</keyword>
<gene>
    <name evidence="2" type="ORF">FB567DRAFT_80928</name>
</gene>
<comment type="caution">
    <text evidence="2">The sequence shown here is derived from an EMBL/GenBank/DDBJ whole genome shotgun (WGS) entry which is preliminary data.</text>
</comment>
<evidence type="ECO:0000256" key="1">
    <source>
        <dbReference type="SAM" id="MobiDB-lite"/>
    </source>
</evidence>
<proteinExistence type="predicted"/>
<dbReference type="AlphaFoldDB" id="A0A8K0R4V1"/>
<evidence type="ECO:0000313" key="3">
    <source>
        <dbReference type="Proteomes" id="UP000813461"/>
    </source>
</evidence>
<name>A0A8K0R4V1_9PLEO</name>
<protein>
    <submittedName>
        <fullName evidence="2">Uncharacterized protein</fullName>
    </submittedName>
</protein>
<feature type="region of interest" description="Disordered" evidence="1">
    <location>
        <begin position="1"/>
        <end position="33"/>
    </location>
</feature>
<organism evidence="2 3">
    <name type="scientific">Paraphoma chrysanthemicola</name>
    <dbReference type="NCBI Taxonomy" id="798071"/>
    <lineage>
        <taxon>Eukaryota</taxon>
        <taxon>Fungi</taxon>
        <taxon>Dikarya</taxon>
        <taxon>Ascomycota</taxon>
        <taxon>Pezizomycotina</taxon>
        <taxon>Dothideomycetes</taxon>
        <taxon>Pleosporomycetidae</taxon>
        <taxon>Pleosporales</taxon>
        <taxon>Pleosporineae</taxon>
        <taxon>Phaeosphaeriaceae</taxon>
        <taxon>Paraphoma</taxon>
    </lineage>
</organism>
<dbReference type="EMBL" id="JAGMVJ010000012">
    <property type="protein sequence ID" value="KAH7084399.1"/>
    <property type="molecule type" value="Genomic_DNA"/>
</dbReference>
<accession>A0A8K0R4V1</accession>